<dbReference type="NCBIfam" id="TIGR01951">
    <property type="entry name" value="nusB"/>
    <property type="match status" value="1"/>
</dbReference>
<dbReference type="InterPro" id="IPR011605">
    <property type="entry name" value="NusB_fam"/>
</dbReference>
<evidence type="ECO:0000256" key="4">
    <source>
        <dbReference type="ARBA" id="ARBA00023015"/>
    </source>
</evidence>
<dbReference type="EMBL" id="JBHSEF010000026">
    <property type="protein sequence ID" value="MFC4356173.1"/>
    <property type="molecule type" value="Genomic_DNA"/>
</dbReference>
<keyword evidence="2 6" id="KW-0889">Transcription antitermination</keyword>
<keyword evidence="3 6" id="KW-0694">RNA-binding</keyword>
<dbReference type="PANTHER" id="PTHR11078:SF3">
    <property type="entry name" value="ANTITERMINATION NUSB DOMAIN-CONTAINING PROTEIN"/>
    <property type="match status" value="1"/>
</dbReference>
<comment type="function">
    <text evidence="6">Involved in transcription antitermination. Required for transcription of ribosomal RNA (rRNA) genes. Binds specifically to the boxA antiterminator sequence of the ribosomal RNA (rrn) operons.</text>
</comment>
<evidence type="ECO:0000256" key="5">
    <source>
        <dbReference type="ARBA" id="ARBA00023163"/>
    </source>
</evidence>
<evidence type="ECO:0000256" key="1">
    <source>
        <dbReference type="ARBA" id="ARBA00005952"/>
    </source>
</evidence>
<dbReference type="RefSeq" id="WP_378142719.1">
    <property type="nucleotide sequence ID" value="NZ_JBHSEF010000026.1"/>
</dbReference>
<dbReference type="PANTHER" id="PTHR11078">
    <property type="entry name" value="N UTILIZATION SUBSTANCE PROTEIN B-RELATED"/>
    <property type="match status" value="1"/>
</dbReference>
<evidence type="ECO:0000256" key="2">
    <source>
        <dbReference type="ARBA" id="ARBA00022814"/>
    </source>
</evidence>
<keyword evidence="5 6" id="KW-0804">Transcription</keyword>
<feature type="domain" description="NusB/RsmB/TIM44" evidence="7">
    <location>
        <begin position="5"/>
        <end position="122"/>
    </location>
</feature>
<dbReference type="InterPro" id="IPR035926">
    <property type="entry name" value="NusB-like_sf"/>
</dbReference>
<dbReference type="InterPro" id="IPR006027">
    <property type="entry name" value="NusB_RsmB_TIM44"/>
</dbReference>
<gene>
    <name evidence="6 8" type="primary">nusB</name>
    <name evidence="8" type="ORF">ACFO0S_14015</name>
</gene>
<comment type="similarity">
    <text evidence="1 6">Belongs to the NusB family.</text>
</comment>
<organism evidence="8 9">
    <name type="scientific">Chryseomicrobium palamuruense</name>
    <dbReference type="NCBI Taxonomy" id="682973"/>
    <lineage>
        <taxon>Bacteria</taxon>
        <taxon>Bacillati</taxon>
        <taxon>Bacillota</taxon>
        <taxon>Bacilli</taxon>
        <taxon>Bacillales</taxon>
        <taxon>Caryophanaceae</taxon>
        <taxon>Chryseomicrobium</taxon>
    </lineage>
</organism>
<evidence type="ECO:0000313" key="8">
    <source>
        <dbReference type="EMBL" id="MFC4356173.1"/>
    </source>
</evidence>
<keyword evidence="4 6" id="KW-0805">Transcription regulation</keyword>
<dbReference type="Pfam" id="PF01029">
    <property type="entry name" value="NusB"/>
    <property type="match status" value="1"/>
</dbReference>
<evidence type="ECO:0000256" key="3">
    <source>
        <dbReference type="ARBA" id="ARBA00022884"/>
    </source>
</evidence>
<dbReference type="HAMAP" id="MF_00073">
    <property type="entry name" value="NusB"/>
    <property type="match status" value="1"/>
</dbReference>
<accession>A0ABV8V0K1</accession>
<proteinExistence type="inferred from homology"/>
<sequence>MKRRDAREHALRVLFQLDHSEMDVHEAMAHVTEEKDAFFELLVQGTMEKREEIDGSLNEKLENWSLARLPKIERTILRMAVYEILFGEDAPKPVVLNEAIELTKAYGDEQSSRFVNGVLSKYLND</sequence>
<evidence type="ECO:0000256" key="6">
    <source>
        <dbReference type="HAMAP-Rule" id="MF_00073"/>
    </source>
</evidence>
<reference evidence="9" key="1">
    <citation type="journal article" date="2019" name="Int. J. Syst. Evol. Microbiol.">
        <title>The Global Catalogue of Microorganisms (GCM) 10K type strain sequencing project: providing services to taxonomists for standard genome sequencing and annotation.</title>
        <authorList>
            <consortium name="The Broad Institute Genomics Platform"/>
            <consortium name="The Broad Institute Genome Sequencing Center for Infectious Disease"/>
            <person name="Wu L."/>
            <person name="Ma J."/>
        </authorList>
    </citation>
    <scope>NUCLEOTIDE SEQUENCE [LARGE SCALE GENOMIC DNA]</scope>
    <source>
        <strain evidence="9">CCUG 50353</strain>
    </source>
</reference>
<evidence type="ECO:0000313" key="9">
    <source>
        <dbReference type="Proteomes" id="UP001595733"/>
    </source>
</evidence>
<dbReference type="SUPFAM" id="SSF48013">
    <property type="entry name" value="NusB-like"/>
    <property type="match status" value="1"/>
</dbReference>
<comment type="caution">
    <text evidence="8">The sequence shown here is derived from an EMBL/GenBank/DDBJ whole genome shotgun (WGS) entry which is preliminary data.</text>
</comment>
<protein>
    <recommendedName>
        <fullName evidence="6">Transcription antitermination protein NusB</fullName>
    </recommendedName>
    <alternativeName>
        <fullName evidence="6">Antitermination factor NusB</fullName>
    </alternativeName>
</protein>
<name>A0ABV8V0K1_9BACL</name>
<keyword evidence="9" id="KW-1185">Reference proteome</keyword>
<evidence type="ECO:0000259" key="7">
    <source>
        <dbReference type="Pfam" id="PF01029"/>
    </source>
</evidence>
<dbReference type="Proteomes" id="UP001595733">
    <property type="component" value="Unassembled WGS sequence"/>
</dbReference>
<dbReference type="Gene3D" id="1.10.940.10">
    <property type="entry name" value="NusB-like"/>
    <property type="match status" value="1"/>
</dbReference>